<keyword evidence="2" id="KW-1185">Reference proteome</keyword>
<organism evidence="1 2">
    <name type="scientific">Castilleja foliolosa</name>
    <dbReference type="NCBI Taxonomy" id="1961234"/>
    <lineage>
        <taxon>Eukaryota</taxon>
        <taxon>Viridiplantae</taxon>
        <taxon>Streptophyta</taxon>
        <taxon>Embryophyta</taxon>
        <taxon>Tracheophyta</taxon>
        <taxon>Spermatophyta</taxon>
        <taxon>Magnoliopsida</taxon>
        <taxon>eudicotyledons</taxon>
        <taxon>Gunneridae</taxon>
        <taxon>Pentapetalae</taxon>
        <taxon>asterids</taxon>
        <taxon>lamiids</taxon>
        <taxon>Lamiales</taxon>
        <taxon>Orobanchaceae</taxon>
        <taxon>Pedicularideae</taxon>
        <taxon>Castillejinae</taxon>
        <taxon>Castilleja</taxon>
    </lineage>
</organism>
<protein>
    <submittedName>
        <fullName evidence="1">Uncharacterized protein</fullName>
    </submittedName>
</protein>
<sequence length="97" mass="11511">MVRGRFYSEEEHKVGLQNMRERFPLLKKCNIIGVVRSKSKKCETIISMVSFFCESDMHRVVAYGEERLDEGVWLRIERPTRAVLNKYAKKIAKNHFF</sequence>
<evidence type="ECO:0000313" key="1">
    <source>
        <dbReference type="EMBL" id="KAL3646399.1"/>
    </source>
</evidence>
<evidence type="ECO:0000313" key="2">
    <source>
        <dbReference type="Proteomes" id="UP001632038"/>
    </source>
</evidence>
<dbReference type="EMBL" id="JAVIJP010000013">
    <property type="protein sequence ID" value="KAL3646399.1"/>
    <property type="molecule type" value="Genomic_DNA"/>
</dbReference>
<gene>
    <name evidence="1" type="ORF">CASFOL_011579</name>
</gene>
<name>A0ABD3DZS6_9LAMI</name>
<reference evidence="2" key="1">
    <citation type="journal article" date="2024" name="IScience">
        <title>Strigolactones Initiate the Formation of Haustorium-like Structures in Castilleja.</title>
        <authorList>
            <person name="Buerger M."/>
            <person name="Peterson D."/>
            <person name="Chory J."/>
        </authorList>
    </citation>
    <scope>NUCLEOTIDE SEQUENCE [LARGE SCALE GENOMIC DNA]</scope>
</reference>
<proteinExistence type="predicted"/>
<dbReference type="AlphaFoldDB" id="A0ABD3DZS6"/>
<comment type="caution">
    <text evidence="1">The sequence shown here is derived from an EMBL/GenBank/DDBJ whole genome shotgun (WGS) entry which is preliminary data.</text>
</comment>
<dbReference type="Proteomes" id="UP001632038">
    <property type="component" value="Unassembled WGS sequence"/>
</dbReference>
<accession>A0ABD3DZS6</accession>